<keyword evidence="2" id="KW-1185">Reference proteome</keyword>
<name>A0A8R7UBA2_TRIUA</name>
<proteinExistence type="predicted"/>
<evidence type="ECO:0000313" key="1">
    <source>
        <dbReference type="EnsemblPlants" id="TuG1812G0400002744.01.T02.cds445509"/>
    </source>
</evidence>
<dbReference type="Gramene" id="TuG1812G0400002744.01.T02">
    <property type="protein sequence ID" value="TuG1812G0400002744.01.T02.cds445509"/>
    <property type="gene ID" value="TuG1812G0400002744.01"/>
</dbReference>
<dbReference type="Proteomes" id="UP000015106">
    <property type="component" value="Chromosome 4"/>
</dbReference>
<dbReference type="EnsemblPlants" id="TuG1812G0400002744.01.T02">
    <property type="protein sequence ID" value="TuG1812G0400002744.01.T02.cds445509"/>
    <property type="gene ID" value="TuG1812G0400002744.01"/>
</dbReference>
<dbReference type="AlphaFoldDB" id="A0A8R7UBA2"/>
<reference evidence="2" key="1">
    <citation type="journal article" date="2013" name="Nature">
        <title>Draft genome of the wheat A-genome progenitor Triticum urartu.</title>
        <authorList>
            <person name="Ling H.Q."/>
            <person name="Zhao S."/>
            <person name="Liu D."/>
            <person name="Wang J."/>
            <person name="Sun H."/>
            <person name="Zhang C."/>
            <person name="Fan H."/>
            <person name="Li D."/>
            <person name="Dong L."/>
            <person name="Tao Y."/>
            <person name="Gao C."/>
            <person name="Wu H."/>
            <person name="Li Y."/>
            <person name="Cui Y."/>
            <person name="Guo X."/>
            <person name="Zheng S."/>
            <person name="Wang B."/>
            <person name="Yu K."/>
            <person name="Liang Q."/>
            <person name="Yang W."/>
            <person name="Lou X."/>
            <person name="Chen J."/>
            <person name="Feng M."/>
            <person name="Jian J."/>
            <person name="Zhang X."/>
            <person name="Luo G."/>
            <person name="Jiang Y."/>
            <person name="Liu J."/>
            <person name="Wang Z."/>
            <person name="Sha Y."/>
            <person name="Zhang B."/>
            <person name="Wu H."/>
            <person name="Tang D."/>
            <person name="Shen Q."/>
            <person name="Xue P."/>
            <person name="Zou S."/>
            <person name="Wang X."/>
            <person name="Liu X."/>
            <person name="Wang F."/>
            <person name="Yang Y."/>
            <person name="An X."/>
            <person name="Dong Z."/>
            <person name="Zhang K."/>
            <person name="Zhang X."/>
            <person name="Luo M.C."/>
            <person name="Dvorak J."/>
            <person name="Tong Y."/>
            <person name="Wang J."/>
            <person name="Yang H."/>
            <person name="Li Z."/>
            <person name="Wang D."/>
            <person name="Zhang A."/>
            <person name="Wang J."/>
        </authorList>
    </citation>
    <scope>NUCLEOTIDE SEQUENCE</scope>
    <source>
        <strain evidence="2">cv. G1812</strain>
    </source>
</reference>
<sequence length="61" mass="7308">MNWDEEIQYGQGKRKLLDHYNLNLKTVIRRKYLVSGPYQLRKNILHVQSLGLKILSQFFAM</sequence>
<protein>
    <submittedName>
        <fullName evidence="1">Uncharacterized protein</fullName>
    </submittedName>
</protein>
<organism evidence="1 2">
    <name type="scientific">Triticum urartu</name>
    <name type="common">Red wild einkorn</name>
    <name type="synonym">Crithodium urartu</name>
    <dbReference type="NCBI Taxonomy" id="4572"/>
    <lineage>
        <taxon>Eukaryota</taxon>
        <taxon>Viridiplantae</taxon>
        <taxon>Streptophyta</taxon>
        <taxon>Embryophyta</taxon>
        <taxon>Tracheophyta</taxon>
        <taxon>Spermatophyta</taxon>
        <taxon>Magnoliopsida</taxon>
        <taxon>Liliopsida</taxon>
        <taxon>Poales</taxon>
        <taxon>Poaceae</taxon>
        <taxon>BOP clade</taxon>
        <taxon>Pooideae</taxon>
        <taxon>Triticodae</taxon>
        <taxon>Triticeae</taxon>
        <taxon>Triticinae</taxon>
        <taxon>Triticum</taxon>
    </lineage>
</organism>
<reference evidence="1" key="2">
    <citation type="submission" date="2018-03" db="EMBL/GenBank/DDBJ databases">
        <title>The Triticum urartu genome reveals the dynamic nature of wheat genome evolution.</title>
        <authorList>
            <person name="Ling H."/>
            <person name="Ma B."/>
            <person name="Shi X."/>
            <person name="Liu H."/>
            <person name="Dong L."/>
            <person name="Sun H."/>
            <person name="Cao Y."/>
            <person name="Gao Q."/>
            <person name="Zheng S."/>
            <person name="Li Y."/>
            <person name="Yu Y."/>
            <person name="Du H."/>
            <person name="Qi M."/>
            <person name="Li Y."/>
            <person name="Yu H."/>
            <person name="Cui Y."/>
            <person name="Wang N."/>
            <person name="Chen C."/>
            <person name="Wu H."/>
            <person name="Zhao Y."/>
            <person name="Zhang J."/>
            <person name="Li Y."/>
            <person name="Zhou W."/>
            <person name="Zhang B."/>
            <person name="Hu W."/>
            <person name="Eijk M."/>
            <person name="Tang J."/>
            <person name="Witsenboer H."/>
            <person name="Zhao S."/>
            <person name="Li Z."/>
            <person name="Zhang A."/>
            <person name="Wang D."/>
            <person name="Liang C."/>
        </authorList>
    </citation>
    <scope>NUCLEOTIDE SEQUENCE [LARGE SCALE GENOMIC DNA]</scope>
    <source>
        <strain evidence="1">cv. G1812</strain>
    </source>
</reference>
<reference evidence="1" key="3">
    <citation type="submission" date="2022-06" db="UniProtKB">
        <authorList>
            <consortium name="EnsemblPlants"/>
        </authorList>
    </citation>
    <scope>IDENTIFICATION</scope>
</reference>
<evidence type="ECO:0000313" key="2">
    <source>
        <dbReference type="Proteomes" id="UP000015106"/>
    </source>
</evidence>
<accession>A0A8R7UBA2</accession>